<organism evidence="4 5">
    <name type="scientific">Beauveria bassiana</name>
    <name type="common">White muscardine disease fungus</name>
    <name type="synonym">Tritirachium shiotae</name>
    <dbReference type="NCBI Taxonomy" id="176275"/>
    <lineage>
        <taxon>Eukaryota</taxon>
        <taxon>Fungi</taxon>
        <taxon>Dikarya</taxon>
        <taxon>Ascomycota</taxon>
        <taxon>Pezizomycotina</taxon>
        <taxon>Sordariomycetes</taxon>
        <taxon>Hypocreomycetidae</taxon>
        <taxon>Hypocreales</taxon>
        <taxon>Cordycipitaceae</taxon>
        <taxon>Beauveria</taxon>
    </lineage>
</organism>
<accession>A0A2S7Y490</accession>
<evidence type="ECO:0008006" key="6">
    <source>
        <dbReference type="Google" id="ProtNLM"/>
    </source>
</evidence>
<dbReference type="PRINTS" id="PR00080">
    <property type="entry name" value="SDRFAMILY"/>
</dbReference>
<evidence type="ECO:0000313" key="5">
    <source>
        <dbReference type="Proteomes" id="UP000237441"/>
    </source>
</evidence>
<evidence type="ECO:0000256" key="3">
    <source>
        <dbReference type="RuleBase" id="RU000363"/>
    </source>
</evidence>
<gene>
    <name evidence="4" type="ORF">BB8028_0002g12490</name>
</gene>
<evidence type="ECO:0000313" key="4">
    <source>
        <dbReference type="EMBL" id="PQK10931.1"/>
    </source>
</evidence>
<dbReference type="InterPro" id="IPR002347">
    <property type="entry name" value="SDR_fam"/>
</dbReference>
<proteinExistence type="inferred from homology"/>
<dbReference type="PANTHER" id="PTHR43899">
    <property type="entry name" value="RH59310P"/>
    <property type="match status" value="1"/>
</dbReference>
<comment type="caution">
    <text evidence="4">The sequence shown here is derived from an EMBL/GenBank/DDBJ whole genome shotgun (WGS) entry which is preliminary data.</text>
</comment>
<dbReference type="GO" id="GO:0005783">
    <property type="term" value="C:endoplasmic reticulum"/>
    <property type="evidence" value="ECO:0007669"/>
    <property type="project" value="TreeGrafter"/>
</dbReference>
<dbReference type="InterPro" id="IPR051019">
    <property type="entry name" value="VLCFA-Steroid_DH"/>
</dbReference>
<dbReference type="Proteomes" id="UP000237441">
    <property type="component" value="Unassembled WGS sequence"/>
</dbReference>
<dbReference type="PANTHER" id="PTHR43899:SF13">
    <property type="entry name" value="RH59310P"/>
    <property type="match status" value="1"/>
</dbReference>
<evidence type="ECO:0000256" key="2">
    <source>
        <dbReference type="ARBA" id="ARBA00023002"/>
    </source>
</evidence>
<dbReference type="PRINTS" id="PR00081">
    <property type="entry name" value="GDHRDH"/>
</dbReference>
<name>A0A2S7Y490_BEABA</name>
<dbReference type="InterPro" id="IPR036291">
    <property type="entry name" value="NAD(P)-bd_dom_sf"/>
</dbReference>
<protein>
    <recommendedName>
        <fullName evidence="6">Short chain dehydrogenase/reductase</fullName>
    </recommendedName>
</protein>
<sequence>MCNRPPMLLSETMNTTADSSRLGGVFATIGLLTAVVAVTRAMQFVSVYLLPSRIARYAHATNGHPPWALVTGASDGIGRGFAAELAKQGFNVVLHGRNRAKLTSVMSQLQERHPDRCFRILIVDASKVACLNCIRPVQGQSHNHDQEDGSSAAAPPADFDALRTELDGLNLTVLVNNAGGGAVNPTFLSLGESSEARITGNVSLNALFPLHLTRALLPTLRQNSPSLVVNVSSLADNGLPLLVSYCASKRFLLTMTEAVVREMKLLGRGGDVELLGVRVGKTTNTAYFTEKPSLFTPDSQTMARAALEKAGYGHGVVVGYWAHALQHLLIKSMPLWVKDRAFIAAIEMEAATDRKII</sequence>
<evidence type="ECO:0000256" key="1">
    <source>
        <dbReference type="ARBA" id="ARBA00006484"/>
    </source>
</evidence>
<keyword evidence="2" id="KW-0560">Oxidoreductase</keyword>
<dbReference type="GO" id="GO:0016491">
    <property type="term" value="F:oxidoreductase activity"/>
    <property type="evidence" value="ECO:0007669"/>
    <property type="project" value="UniProtKB-KW"/>
</dbReference>
<comment type="similarity">
    <text evidence="1 3">Belongs to the short-chain dehydrogenases/reductases (SDR) family.</text>
</comment>
<dbReference type="EMBL" id="JRHA01000002">
    <property type="protein sequence ID" value="PQK10931.1"/>
    <property type="molecule type" value="Genomic_DNA"/>
</dbReference>
<dbReference type="SUPFAM" id="SSF51735">
    <property type="entry name" value="NAD(P)-binding Rossmann-fold domains"/>
    <property type="match status" value="1"/>
</dbReference>
<dbReference type="Gene3D" id="3.40.50.720">
    <property type="entry name" value="NAD(P)-binding Rossmann-like Domain"/>
    <property type="match status" value="1"/>
</dbReference>
<reference evidence="4 5" key="1">
    <citation type="submission" date="2016-07" db="EMBL/GenBank/DDBJ databases">
        <title>Comparative genomics of the entomopathogenic fungus Beauveria bassiana.</title>
        <authorList>
            <person name="Valero Jimenez C.A."/>
            <person name="Zwaan B.J."/>
            <person name="Van Kan J.A."/>
            <person name="Takken W."/>
            <person name="Debets A.J."/>
            <person name="Schoustra S.E."/>
            <person name="Koenraadt C.J."/>
        </authorList>
    </citation>
    <scope>NUCLEOTIDE SEQUENCE [LARGE SCALE GENOMIC DNA]</scope>
    <source>
        <strain evidence="4 5">ARSEF 8028</strain>
    </source>
</reference>
<dbReference type="Pfam" id="PF00106">
    <property type="entry name" value="adh_short"/>
    <property type="match status" value="2"/>
</dbReference>
<dbReference type="AlphaFoldDB" id="A0A2S7Y490"/>
<dbReference type="OrthoDB" id="47007at2759"/>